<dbReference type="RefSeq" id="WP_120150649.1">
    <property type="nucleotide sequence ID" value="NZ_QZVT01000016.1"/>
</dbReference>
<accession>A0A3A5M7G3</accession>
<gene>
    <name evidence="4" type="ORF">D6T63_17980</name>
</gene>
<dbReference type="SUPFAM" id="SSF51905">
    <property type="entry name" value="FAD/NAD(P)-binding domain"/>
    <property type="match status" value="1"/>
</dbReference>
<dbReference type="Proteomes" id="UP000272560">
    <property type="component" value="Unassembled WGS sequence"/>
</dbReference>
<evidence type="ECO:0000313" key="5">
    <source>
        <dbReference type="Proteomes" id="UP000272560"/>
    </source>
</evidence>
<dbReference type="OrthoDB" id="7279140at2"/>
<sequence length="520" mass="53916">MSDTTTSTRSAALSSSTELTDLPIAVIGAGPIGLSAAAHLLEQGLTPIVFEQGDSVGAAVRQWAHIRLFSPWQYNIDPAARRLLETTGWFEPRQTALPYGRELVESYLEPLAALPAIKETLHLESRVTAVTRLGMDKTRTKGRDTTPFLVRVSGPEGTVDHLVRAVIDASGTWSQPNPLGQAGLKASGEGKAARFITKPLPDVVGTERGRFAGKTVMVVGAGHSAANTLINLGQVAKNEPGTRILWAVRGSGSAQRLYGGGDLDGLPARGALGSRLKTLVTDGVIELVTNFTITNLDATDTGLAVTASTPDGPRTIDVDVLVPATGFRPNLDILRELRLELDPAVEAPRALGPLIDPEFHSCGTVPAHGADVLAHPEKDFYLVGMKSYGRAPTFLLATGYEQVRSVTAAIAGDLEAASRLQLELPETGVCSTDLGGSCDAPAAVSADSQNAPSTCGTGTPESSNTCGTSDAGDVVEASDPVEASSADAGGCCSAPQLVSVGIPVGFPTGTAHGRSGDPDY</sequence>
<dbReference type="InterPro" id="IPR023753">
    <property type="entry name" value="FAD/NAD-binding_dom"/>
</dbReference>
<name>A0A3A5M7G3_9MICC</name>
<dbReference type="PRINTS" id="PR00368">
    <property type="entry name" value="FADPNR"/>
</dbReference>
<dbReference type="GO" id="GO:0050660">
    <property type="term" value="F:flavin adenine dinucleotide binding"/>
    <property type="evidence" value="ECO:0007669"/>
    <property type="project" value="TreeGrafter"/>
</dbReference>
<protein>
    <submittedName>
        <fullName evidence="4">Flavoprotein</fullName>
    </submittedName>
</protein>
<keyword evidence="5" id="KW-1185">Reference proteome</keyword>
<dbReference type="AlphaFoldDB" id="A0A3A5M7G3"/>
<feature type="region of interest" description="Disordered" evidence="2">
    <location>
        <begin position="443"/>
        <end position="473"/>
    </location>
</feature>
<dbReference type="Pfam" id="PF07992">
    <property type="entry name" value="Pyr_redox_2"/>
    <property type="match status" value="1"/>
</dbReference>
<feature type="compositionally biased region" description="Polar residues" evidence="2">
    <location>
        <begin position="446"/>
        <end position="468"/>
    </location>
</feature>
<dbReference type="InterPro" id="IPR036188">
    <property type="entry name" value="FAD/NAD-bd_sf"/>
</dbReference>
<dbReference type="InterPro" id="IPR050982">
    <property type="entry name" value="Auxin_biosynth/cation_transpt"/>
</dbReference>
<comment type="caution">
    <text evidence="4">The sequence shown here is derived from an EMBL/GenBank/DDBJ whole genome shotgun (WGS) entry which is preliminary data.</text>
</comment>
<dbReference type="PANTHER" id="PTHR43539:SF78">
    <property type="entry name" value="FLAVIN-CONTAINING MONOOXYGENASE"/>
    <property type="match status" value="1"/>
</dbReference>
<dbReference type="PANTHER" id="PTHR43539">
    <property type="entry name" value="FLAVIN-BINDING MONOOXYGENASE-LIKE PROTEIN (AFU_ORTHOLOGUE AFUA_4G09220)"/>
    <property type="match status" value="1"/>
</dbReference>
<evidence type="ECO:0000256" key="2">
    <source>
        <dbReference type="SAM" id="MobiDB-lite"/>
    </source>
</evidence>
<evidence type="ECO:0000259" key="3">
    <source>
        <dbReference type="Pfam" id="PF07992"/>
    </source>
</evidence>
<feature type="domain" description="FAD/NAD(P)-binding" evidence="3">
    <location>
        <begin position="24"/>
        <end position="343"/>
    </location>
</feature>
<dbReference type="GO" id="GO:0004497">
    <property type="term" value="F:monooxygenase activity"/>
    <property type="evidence" value="ECO:0007669"/>
    <property type="project" value="TreeGrafter"/>
</dbReference>
<evidence type="ECO:0000256" key="1">
    <source>
        <dbReference type="ARBA" id="ARBA00023002"/>
    </source>
</evidence>
<proteinExistence type="predicted"/>
<dbReference type="EMBL" id="QZVT01000016">
    <property type="protein sequence ID" value="RJT75434.1"/>
    <property type="molecule type" value="Genomic_DNA"/>
</dbReference>
<keyword evidence="1" id="KW-0560">Oxidoreductase</keyword>
<organism evidence="4 5">
    <name type="scientific">Arthrobacter cheniae</name>
    <dbReference type="NCBI Taxonomy" id="1258888"/>
    <lineage>
        <taxon>Bacteria</taxon>
        <taxon>Bacillati</taxon>
        <taxon>Actinomycetota</taxon>
        <taxon>Actinomycetes</taxon>
        <taxon>Micrococcales</taxon>
        <taxon>Micrococcaceae</taxon>
        <taxon>Arthrobacter</taxon>
    </lineage>
</organism>
<reference evidence="4 5" key="1">
    <citation type="submission" date="2018-09" db="EMBL/GenBank/DDBJ databases">
        <title>Novel species of Arthrobacter.</title>
        <authorList>
            <person name="Liu Q."/>
            <person name="Xin Y.-H."/>
        </authorList>
    </citation>
    <scope>NUCLEOTIDE SEQUENCE [LARGE SCALE GENOMIC DNA]</scope>
    <source>
        <strain evidence="4 5">Hz2</strain>
    </source>
</reference>
<dbReference type="Gene3D" id="3.50.50.60">
    <property type="entry name" value="FAD/NAD(P)-binding domain"/>
    <property type="match status" value="1"/>
</dbReference>
<evidence type="ECO:0000313" key="4">
    <source>
        <dbReference type="EMBL" id="RJT75434.1"/>
    </source>
</evidence>